<dbReference type="PANTHER" id="PTHR43364:SF1">
    <property type="entry name" value="OXIDOREDUCTASE YDHF"/>
    <property type="match status" value="1"/>
</dbReference>
<proteinExistence type="predicted"/>
<name>A0A1I0B189_9GAMM</name>
<dbReference type="STRING" id="1123402.SAMN02583745_01104"/>
<dbReference type="InterPro" id="IPR023210">
    <property type="entry name" value="NADP_OxRdtase_dom"/>
</dbReference>
<feature type="domain" description="NADP-dependent oxidoreductase" evidence="1">
    <location>
        <begin position="16"/>
        <end position="319"/>
    </location>
</feature>
<dbReference type="AlphaFoldDB" id="A0A1I0B189"/>
<dbReference type="InterPro" id="IPR050523">
    <property type="entry name" value="AKR_Detox_Biosynth"/>
</dbReference>
<reference evidence="3" key="1">
    <citation type="submission" date="2016-10" db="EMBL/GenBank/DDBJ databases">
        <authorList>
            <person name="Varghese N."/>
            <person name="Submissions S."/>
        </authorList>
    </citation>
    <scope>NUCLEOTIDE SEQUENCE [LARGE SCALE GENOMIC DNA]</scope>
    <source>
        <strain evidence="3">DSM 18579</strain>
    </source>
</reference>
<gene>
    <name evidence="2" type="ORF">SAMN02583745_01104</name>
</gene>
<dbReference type="RefSeq" id="WP_093318449.1">
    <property type="nucleotide sequence ID" value="NZ_FOHV01000007.1"/>
</dbReference>
<accession>A0A1I0B189</accession>
<protein>
    <submittedName>
        <fullName evidence="2">Predicted oxidoreductase</fullName>
    </submittedName>
</protein>
<dbReference type="GO" id="GO:0005829">
    <property type="term" value="C:cytosol"/>
    <property type="evidence" value="ECO:0007669"/>
    <property type="project" value="TreeGrafter"/>
</dbReference>
<dbReference type="OrthoDB" id="9768793at2"/>
<dbReference type="CDD" id="cd19092">
    <property type="entry name" value="AKR_BsYcsN_EcYdhF-like"/>
    <property type="match status" value="1"/>
</dbReference>
<dbReference type="EMBL" id="FOHV01000007">
    <property type="protein sequence ID" value="SET00596.1"/>
    <property type="molecule type" value="Genomic_DNA"/>
</dbReference>
<dbReference type="Gene3D" id="3.20.20.100">
    <property type="entry name" value="NADP-dependent oxidoreductase domain"/>
    <property type="match status" value="1"/>
</dbReference>
<dbReference type="SUPFAM" id="SSF51430">
    <property type="entry name" value="NAD(P)-linked oxidoreductase"/>
    <property type="match status" value="1"/>
</dbReference>
<organism evidence="2 3">
    <name type="scientific">Thorsellia anophelis DSM 18579</name>
    <dbReference type="NCBI Taxonomy" id="1123402"/>
    <lineage>
        <taxon>Bacteria</taxon>
        <taxon>Pseudomonadati</taxon>
        <taxon>Pseudomonadota</taxon>
        <taxon>Gammaproteobacteria</taxon>
        <taxon>Enterobacterales</taxon>
        <taxon>Thorselliaceae</taxon>
        <taxon>Thorsellia</taxon>
    </lineage>
</organism>
<evidence type="ECO:0000313" key="2">
    <source>
        <dbReference type="EMBL" id="SET00596.1"/>
    </source>
</evidence>
<sequence length="330" mass="36961">MPQKFALKQYLPNSSRLVYGCMGLGGNWQRLPLTDGDIKQAHAVVETALEAGMTLFDHADIYTHGNAEETFSHLFKQNPALRSKMVLQTKCSIRFADEQHVGRYDQSKSYILKAVDASLKRLGTEYIDILLLHRPDALMEPEEVALAFEQLLKSGKVRHFGVSNMHSGQIKLLSRALEVPLIVNQLELSLLKHDWVDAGTTFNDDQSKTNRVLGDTIEHCRLENIQLQAWGSMANGLYTGAKIDSNRFNDKQNAALLATKELVTNLANLYGVGKEAIVLAWLLRHPAKIQPVIGTVNLDRIKACAQALTLELTREQWYQLYVTARGQALP</sequence>
<dbReference type="InterPro" id="IPR036812">
    <property type="entry name" value="NAD(P)_OxRdtase_dom_sf"/>
</dbReference>
<keyword evidence="3" id="KW-1185">Reference proteome</keyword>
<dbReference type="Pfam" id="PF00248">
    <property type="entry name" value="Aldo_ket_red"/>
    <property type="match status" value="1"/>
</dbReference>
<evidence type="ECO:0000259" key="1">
    <source>
        <dbReference type="Pfam" id="PF00248"/>
    </source>
</evidence>
<dbReference type="Proteomes" id="UP000242642">
    <property type="component" value="Unassembled WGS sequence"/>
</dbReference>
<dbReference type="PANTHER" id="PTHR43364">
    <property type="entry name" value="NADH-SPECIFIC METHYLGLYOXAL REDUCTASE-RELATED"/>
    <property type="match status" value="1"/>
</dbReference>
<evidence type="ECO:0000313" key="3">
    <source>
        <dbReference type="Proteomes" id="UP000242642"/>
    </source>
</evidence>